<dbReference type="Pfam" id="PF04117">
    <property type="entry name" value="Mpv17_PMP22"/>
    <property type="match status" value="1"/>
</dbReference>
<evidence type="ECO:0000256" key="6">
    <source>
        <dbReference type="RuleBase" id="RU363053"/>
    </source>
</evidence>
<keyword evidence="3" id="KW-0812">Transmembrane</keyword>
<comment type="caution">
    <text evidence="7">The sequence shown here is derived from an EMBL/GenBank/DDBJ whole genome shotgun (WGS) entry which is preliminary data.</text>
</comment>
<keyword evidence="4" id="KW-1133">Transmembrane helix</keyword>
<name>A0AAD5B7B3_SILAS</name>
<dbReference type="InterPro" id="IPR007248">
    <property type="entry name" value="Mpv17_PMP22"/>
</dbReference>
<dbReference type="GO" id="GO:0061668">
    <property type="term" value="P:mitochondrial ribosome assembly"/>
    <property type="evidence" value="ECO:0007669"/>
    <property type="project" value="TreeGrafter"/>
</dbReference>
<dbReference type="PANTHER" id="PTHR11266:SF39">
    <property type="entry name" value="MPV17-LIKE PROTEIN"/>
    <property type="match status" value="1"/>
</dbReference>
<gene>
    <name evidence="7" type="ORF">C0J50_2398</name>
</gene>
<organism evidence="7 8">
    <name type="scientific">Silurus asotus</name>
    <name type="common">Amur catfish</name>
    <name type="synonym">Parasilurus asotus</name>
    <dbReference type="NCBI Taxonomy" id="30991"/>
    <lineage>
        <taxon>Eukaryota</taxon>
        <taxon>Metazoa</taxon>
        <taxon>Chordata</taxon>
        <taxon>Craniata</taxon>
        <taxon>Vertebrata</taxon>
        <taxon>Euteleostomi</taxon>
        <taxon>Actinopterygii</taxon>
        <taxon>Neopterygii</taxon>
        <taxon>Teleostei</taxon>
        <taxon>Ostariophysi</taxon>
        <taxon>Siluriformes</taxon>
        <taxon>Siluridae</taxon>
        <taxon>Silurus</taxon>
    </lineage>
</organism>
<evidence type="ECO:0000256" key="1">
    <source>
        <dbReference type="ARBA" id="ARBA00004141"/>
    </source>
</evidence>
<proteinExistence type="inferred from homology"/>
<sequence>MLNLLPAGRMRKVFPWLANVSLYSTLYAGGDLVHQRVTRRHGAEIDWRRTRNVALVAFCFHGNWNHFWLRALERRFPGRSISMLLSKVALDQSFSSPLAISVFYTGMSLLEGKEDIFEAWREKFFNTYKSGLMYWPFMQFMNFLLVPPFLRTVFMGCSAFVWSAFLCFSQQSGDGTAAMALDWIISPEKRIISHSTNEEK</sequence>
<dbReference type="Proteomes" id="UP001205998">
    <property type="component" value="Unassembled WGS sequence"/>
</dbReference>
<comment type="subcellular location">
    <subcellularLocation>
        <location evidence="1">Membrane</location>
        <topology evidence="1">Multi-pass membrane protein</topology>
    </subcellularLocation>
</comment>
<dbReference type="PANTHER" id="PTHR11266">
    <property type="entry name" value="PEROXISOMAL MEMBRANE PROTEIN 2, PXMP2 MPV17"/>
    <property type="match status" value="1"/>
</dbReference>
<evidence type="ECO:0000256" key="4">
    <source>
        <dbReference type="ARBA" id="ARBA00022989"/>
    </source>
</evidence>
<dbReference type="EMBL" id="MU535751">
    <property type="protein sequence ID" value="KAI5629466.1"/>
    <property type="molecule type" value="Genomic_DNA"/>
</dbReference>
<protein>
    <submittedName>
        <fullName evidence="7">Mpv17-like protein</fullName>
    </submittedName>
</protein>
<accession>A0AAD5B7B3</accession>
<comment type="similarity">
    <text evidence="2 6">Belongs to the peroxisomal membrane protein PXMP2/4 family.</text>
</comment>
<reference evidence="7" key="1">
    <citation type="submission" date="2018-07" db="EMBL/GenBank/DDBJ databases">
        <title>Comparative genomics of catfishes provides insights into carnivory and benthic adaptation.</title>
        <authorList>
            <person name="Zhang Y."/>
            <person name="Wang D."/>
            <person name="Peng Z."/>
            <person name="Zheng S."/>
            <person name="Shao F."/>
            <person name="Tao W."/>
        </authorList>
    </citation>
    <scope>NUCLEOTIDE SEQUENCE</scope>
    <source>
        <strain evidence="7">Chongqing</strain>
    </source>
</reference>
<keyword evidence="8" id="KW-1185">Reference proteome</keyword>
<dbReference type="GO" id="GO:0005739">
    <property type="term" value="C:mitochondrion"/>
    <property type="evidence" value="ECO:0007669"/>
    <property type="project" value="TreeGrafter"/>
</dbReference>
<keyword evidence="5" id="KW-0472">Membrane</keyword>
<evidence type="ECO:0000313" key="7">
    <source>
        <dbReference type="EMBL" id="KAI5629466.1"/>
    </source>
</evidence>
<evidence type="ECO:0000256" key="5">
    <source>
        <dbReference type="ARBA" id="ARBA00023136"/>
    </source>
</evidence>
<evidence type="ECO:0000256" key="2">
    <source>
        <dbReference type="ARBA" id="ARBA00006824"/>
    </source>
</evidence>
<dbReference type="AlphaFoldDB" id="A0AAD5B7B3"/>
<evidence type="ECO:0000313" key="8">
    <source>
        <dbReference type="Proteomes" id="UP001205998"/>
    </source>
</evidence>
<dbReference type="GO" id="GO:0016020">
    <property type="term" value="C:membrane"/>
    <property type="evidence" value="ECO:0007669"/>
    <property type="project" value="UniProtKB-SubCell"/>
</dbReference>
<evidence type="ECO:0000256" key="3">
    <source>
        <dbReference type="ARBA" id="ARBA00022692"/>
    </source>
</evidence>